<keyword evidence="1" id="KW-0560">Oxidoreductase</keyword>
<keyword evidence="2" id="KW-1185">Reference proteome</keyword>
<comment type="caution">
    <text evidence="1">The sequence shown here is derived from an EMBL/GenBank/DDBJ whole genome shotgun (WGS) entry which is preliminary data.</text>
</comment>
<reference evidence="1" key="1">
    <citation type="submission" date="2024-02" db="EMBL/GenBank/DDBJ databases">
        <title>Metagenome Assembled Genome of Zalaria obscura JY119.</title>
        <authorList>
            <person name="Vighnesh L."/>
            <person name="Jagadeeshwari U."/>
            <person name="Venkata Ramana C."/>
            <person name="Sasikala C."/>
        </authorList>
    </citation>
    <scope>NUCLEOTIDE SEQUENCE</scope>
    <source>
        <strain evidence="1">JY119</strain>
    </source>
</reference>
<sequence length="583" mass="65759">MPSKAAMRPIVASVSAAMAAQQVARRTFATTQHITRARPTARCALNQPSLRQAFRRSYADNINPETKKQIKKKGAGFLRWTWRITYLSAIAGLGWFTYGVYESRTPPEQQEPDPKKKTLVVLGTGWGSVSLLKKLDTENYNVIVISPRNYFLFTPLLPSCTVGTIEHRSIMEPIRHFLRHKKAAVKFYEAEATKIDYEKRVVYINDESEIKGAISTTEVPFDMLVVGVGAENATFGIPGVREHSSFLKEVADAQRIRKRIMDCCETAMFKDQSPEEVKRLLHMVVVGGGPTGVEFAGELQDYFENDLKKWIPEIAENFHVTLVEALPSVLPMFSKQLIDYTEQTFKEETIEIRTKTMVKNVTDKYIEAEYTGPDGKKVLEQIPYGLLVWATGNALRPVVKDLMTQIPAQKDSRRGLAVNEYLVVKGTDNVWAVGDCAIANYAPTAQVAAQEGAFLARLFNQMAKTEEIEQELQSLSERQEKAPSKEVRDAAFGEIKELQKRLRRVKQMGPFEYSHQGSLAYIGSEKAVADISWLTGNLATGGTLTYFFWRSAYLSMCFSTRNRVLVLVDWIKAKMFGRDVSRE</sequence>
<dbReference type="Proteomes" id="UP001320706">
    <property type="component" value="Unassembled WGS sequence"/>
</dbReference>
<evidence type="ECO:0000313" key="1">
    <source>
        <dbReference type="EMBL" id="KAK8219963.1"/>
    </source>
</evidence>
<dbReference type="EC" id="1.6.5.9" evidence="1"/>
<evidence type="ECO:0000313" key="2">
    <source>
        <dbReference type="Proteomes" id="UP001320706"/>
    </source>
</evidence>
<gene>
    <name evidence="1" type="primary">NDE1_1</name>
    <name evidence="1" type="ORF">M8818_000378</name>
</gene>
<accession>A0ACC3SRA7</accession>
<dbReference type="EMBL" id="JAMKPW020000002">
    <property type="protein sequence ID" value="KAK8219963.1"/>
    <property type="molecule type" value="Genomic_DNA"/>
</dbReference>
<protein>
    <submittedName>
        <fullName evidence="1">NADH:ubiquinone oxidoreductase</fullName>
        <ecNumber evidence="1">1.6.5.9</ecNumber>
    </submittedName>
</protein>
<proteinExistence type="predicted"/>
<name>A0ACC3SRA7_9PEZI</name>
<organism evidence="1 2">
    <name type="scientific">Zalaria obscura</name>
    <dbReference type="NCBI Taxonomy" id="2024903"/>
    <lineage>
        <taxon>Eukaryota</taxon>
        <taxon>Fungi</taxon>
        <taxon>Dikarya</taxon>
        <taxon>Ascomycota</taxon>
        <taxon>Pezizomycotina</taxon>
        <taxon>Dothideomycetes</taxon>
        <taxon>Dothideomycetidae</taxon>
        <taxon>Dothideales</taxon>
        <taxon>Zalariaceae</taxon>
        <taxon>Zalaria</taxon>
    </lineage>
</organism>